<dbReference type="AlphaFoldDB" id="A0A9P8GP57"/>
<feature type="non-terminal residue" evidence="1">
    <location>
        <position position="1"/>
    </location>
</feature>
<dbReference type="Proteomes" id="UP000767238">
    <property type="component" value="Unassembled WGS sequence"/>
</dbReference>
<protein>
    <submittedName>
        <fullName evidence="1">Uncharacterized protein</fullName>
    </submittedName>
</protein>
<comment type="caution">
    <text evidence="1">The sequence shown here is derived from an EMBL/GenBank/DDBJ whole genome shotgun (WGS) entry which is preliminary data.</text>
</comment>
<reference evidence="1" key="2">
    <citation type="submission" date="2021-08" db="EMBL/GenBank/DDBJ databases">
        <authorList>
            <person name="Gostincar C."/>
            <person name="Sun X."/>
            <person name="Song Z."/>
            <person name="Gunde-Cimerman N."/>
        </authorList>
    </citation>
    <scope>NUCLEOTIDE SEQUENCE</scope>
    <source>
        <strain evidence="1">EXF-8016</strain>
    </source>
</reference>
<sequence length="107" mass="12425">MFTSEYDIEPHLTEDTFQSCEDYFLQSFNTLGTQLKLDYHPPPIELAQSHRLDPLRLCSLFPYPGPMNIQFDPFSFSVATFALAVAVMQLYWNRPQHHDAQISRNDA</sequence>
<evidence type="ECO:0000313" key="1">
    <source>
        <dbReference type="EMBL" id="KAH0233369.1"/>
    </source>
</evidence>
<organism evidence="1 2">
    <name type="scientific">Aureobasidium melanogenum</name>
    <name type="common">Aureobasidium pullulans var. melanogenum</name>
    <dbReference type="NCBI Taxonomy" id="46634"/>
    <lineage>
        <taxon>Eukaryota</taxon>
        <taxon>Fungi</taxon>
        <taxon>Dikarya</taxon>
        <taxon>Ascomycota</taxon>
        <taxon>Pezizomycotina</taxon>
        <taxon>Dothideomycetes</taxon>
        <taxon>Dothideomycetidae</taxon>
        <taxon>Dothideales</taxon>
        <taxon>Saccotheciaceae</taxon>
        <taxon>Aureobasidium</taxon>
    </lineage>
</organism>
<reference evidence="1" key="1">
    <citation type="journal article" date="2021" name="J Fungi (Basel)">
        <title>Virulence traits and population genomics of the black yeast Aureobasidium melanogenum.</title>
        <authorList>
            <person name="Cernosa A."/>
            <person name="Sun X."/>
            <person name="Gostincar C."/>
            <person name="Fang C."/>
            <person name="Gunde-Cimerman N."/>
            <person name="Song Z."/>
        </authorList>
    </citation>
    <scope>NUCLEOTIDE SEQUENCE</scope>
    <source>
        <strain evidence="1">EXF-8016</strain>
    </source>
</reference>
<name>A0A9P8GP57_AURME</name>
<gene>
    <name evidence="1" type="ORF">KCV03_g1121</name>
</gene>
<accession>A0A9P8GP57</accession>
<evidence type="ECO:0000313" key="2">
    <source>
        <dbReference type="Proteomes" id="UP000767238"/>
    </source>
</evidence>
<proteinExistence type="predicted"/>
<dbReference type="EMBL" id="JAHFYH010000004">
    <property type="protein sequence ID" value="KAH0233369.1"/>
    <property type="molecule type" value="Genomic_DNA"/>
</dbReference>